<proteinExistence type="predicted"/>
<dbReference type="AlphaFoldDB" id="A0A060QM59"/>
<evidence type="ECO:0000313" key="3">
    <source>
        <dbReference type="Proteomes" id="UP000027583"/>
    </source>
</evidence>
<sequence>MTHEEFDKFMAVHPDLVEQFRKDRRIWVSHIPSVQLRSFTDHLSRLVGCALVSTQIEPELEFVFYDPDADGNSDNELLDISHERAGDSMRV</sequence>
<evidence type="ECO:0000256" key="1">
    <source>
        <dbReference type="SAM" id="MobiDB-lite"/>
    </source>
</evidence>
<reference evidence="2 3" key="2">
    <citation type="journal article" date="2014" name="PLoS ONE">
        <title>Evolution of mitochondria reconstructed from the energy metabolism of living bacteria.</title>
        <authorList>
            <person name="Degli Esposti M."/>
            <person name="Chouaia B."/>
            <person name="Comandatore F."/>
            <person name="Crotti E."/>
            <person name="Sassera D."/>
            <person name="Lievens P.M."/>
            <person name="Daffonchio D."/>
            <person name="Bandi C."/>
        </authorList>
    </citation>
    <scope>NUCLEOTIDE SEQUENCE [LARGE SCALE GENOMIC DNA]</scope>
    <source>
        <strain evidence="2 3">SF2.1</strain>
    </source>
</reference>
<feature type="compositionally biased region" description="Basic and acidic residues" evidence="1">
    <location>
        <begin position="79"/>
        <end position="91"/>
    </location>
</feature>
<dbReference type="RefSeq" id="WP_023979407.1">
    <property type="nucleotide sequence ID" value="NZ_CBLX010000024.1"/>
</dbReference>
<dbReference type="Proteomes" id="UP000027583">
    <property type="component" value="Unassembled WGS sequence"/>
</dbReference>
<feature type="region of interest" description="Disordered" evidence="1">
    <location>
        <begin position="67"/>
        <end position="91"/>
    </location>
</feature>
<gene>
    <name evidence="2" type="ORF">ASAP_2912</name>
</gene>
<reference evidence="2 3" key="1">
    <citation type="journal article" date="2014" name="Genome Biol. Evol.">
        <title>Acetic acid bacteria genomes reveal functional traits for adaptation to life in insect guts.</title>
        <authorList>
            <person name="Chouaia B."/>
            <person name="Gaiarsa S."/>
            <person name="Crotti E."/>
            <person name="Comandatore F."/>
            <person name="Degli Esposti M."/>
            <person name="Ricci I."/>
            <person name="Alma A."/>
            <person name="Favia G."/>
            <person name="Bandi C."/>
            <person name="Daffonchio D."/>
        </authorList>
    </citation>
    <scope>NUCLEOTIDE SEQUENCE [LARGE SCALE GENOMIC DNA]</scope>
    <source>
        <strain evidence="2 3">SF2.1</strain>
    </source>
</reference>
<name>A0A060QM59_9PROT</name>
<protein>
    <submittedName>
        <fullName evidence="2">Uncharacterized protein</fullName>
    </submittedName>
</protein>
<evidence type="ECO:0000313" key="2">
    <source>
        <dbReference type="EMBL" id="CDG40957.1"/>
    </source>
</evidence>
<accession>A0A060QM59</accession>
<organism evidence="2 3">
    <name type="scientific">Asaia bogorensis</name>
    <dbReference type="NCBI Taxonomy" id="91915"/>
    <lineage>
        <taxon>Bacteria</taxon>
        <taxon>Pseudomonadati</taxon>
        <taxon>Pseudomonadota</taxon>
        <taxon>Alphaproteobacteria</taxon>
        <taxon>Acetobacterales</taxon>
        <taxon>Acetobacteraceae</taxon>
        <taxon>Asaia</taxon>
    </lineage>
</organism>
<feature type="compositionally biased region" description="Acidic residues" evidence="1">
    <location>
        <begin position="67"/>
        <end position="77"/>
    </location>
</feature>
<dbReference type="EMBL" id="CBLX010000024">
    <property type="protein sequence ID" value="CDG40957.1"/>
    <property type="molecule type" value="Genomic_DNA"/>
</dbReference>
<comment type="caution">
    <text evidence="2">The sequence shown here is derived from an EMBL/GenBank/DDBJ whole genome shotgun (WGS) entry which is preliminary data.</text>
</comment>